<organism evidence="3 4">
    <name type="scientific">Undibacterium jejuense</name>
    <dbReference type="NCBI Taxonomy" id="1344949"/>
    <lineage>
        <taxon>Bacteria</taxon>
        <taxon>Pseudomonadati</taxon>
        <taxon>Pseudomonadota</taxon>
        <taxon>Betaproteobacteria</taxon>
        <taxon>Burkholderiales</taxon>
        <taxon>Oxalobacteraceae</taxon>
        <taxon>Undibacterium</taxon>
    </lineage>
</organism>
<dbReference type="SUPFAM" id="SSF53955">
    <property type="entry name" value="Lysozyme-like"/>
    <property type="match status" value="1"/>
</dbReference>
<evidence type="ECO:0000256" key="1">
    <source>
        <dbReference type="ARBA" id="ARBA00022529"/>
    </source>
</evidence>
<keyword evidence="4" id="KW-1185">Reference proteome</keyword>
<comment type="caution">
    <text evidence="3">The sequence shown here is derived from an EMBL/GenBank/DDBJ whole genome shotgun (WGS) entry which is preliminary data.</text>
</comment>
<dbReference type="InterPro" id="IPR023346">
    <property type="entry name" value="Lysozyme-like_dom_sf"/>
</dbReference>
<dbReference type="GO" id="GO:0031640">
    <property type="term" value="P:killing of cells of another organism"/>
    <property type="evidence" value="ECO:0007669"/>
    <property type="project" value="UniProtKB-KW"/>
</dbReference>
<dbReference type="EMBL" id="JACOFV010000002">
    <property type="protein sequence ID" value="MBC3860973.1"/>
    <property type="molecule type" value="Genomic_DNA"/>
</dbReference>
<keyword evidence="2" id="KW-0081">Bacteriolytic enzyme</keyword>
<reference evidence="3" key="1">
    <citation type="submission" date="2020-08" db="EMBL/GenBank/DDBJ databases">
        <title>Novel species isolated from subtropical streams in China.</title>
        <authorList>
            <person name="Lu H."/>
        </authorList>
    </citation>
    <scope>NUCLEOTIDE SEQUENCE</scope>
    <source>
        <strain evidence="3">KACC 12607</strain>
    </source>
</reference>
<dbReference type="Proteomes" id="UP000634011">
    <property type="component" value="Unassembled WGS sequence"/>
</dbReference>
<dbReference type="InterPro" id="IPR023347">
    <property type="entry name" value="Lysozyme_dom_sf"/>
</dbReference>
<dbReference type="RefSeq" id="WP_186910922.1">
    <property type="nucleotide sequence ID" value="NZ_JACOFV010000002.1"/>
</dbReference>
<sequence>MLTLTSTDWRQSRRYTEQFSRWVMANKHRLPELVKRRAAERSLFLLPV</sequence>
<dbReference type="Gene3D" id="1.10.530.40">
    <property type="match status" value="1"/>
</dbReference>
<name>A0A923HEM3_9BURK</name>
<keyword evidence="1" id="KW-0929">Antimicrobial</keyword>
<dbReference type="GO" id="GO:0003796">
    <property type="term" value="F:lysozyme activity"/>
    <property type="evidence" value="ECO:0007669"/>
    <property type="project" value="InterPro"/>
</dbReference>
<evidence type="ECO:0000313" key="3">
    <source>
        <dbReference type="EMBL" id="MBC3860973.1"/>
    </source>
</evidence>
<protein>
    <submittedName>
        <fullName evidence="3">Uncharacterized protein</fullName>
    </submittedName>
</protein>
<accession>A0A923HEM3</accession>
<gene>
    <name evidence="3" type="ORF">H8K32_02580</name>
</gene>
<evidence type="ECO:0000256" key="2">
    <source>
        <dbReference type="ARBA" id="ARBA00022638"/>
    </source>
</evidence>
<evidence type="ECO:0000313" key="4">
    <source>
        <dbReference type="Proteomes" id="UP000634011"/>
    </source>
</evidence>
<dbReference type="AlphaFoldDB" id="A0A923HEM3"/>
<proteinExistence type="predicted"/>
<dbReference type="GO" id="GO:0042742">
    <property type="term" value="P:defense response to bacterium"/>
    <property type="evidence" value="ECO:0007669"/>
    <property type="project" value="UniProtKB-KW"/>
</dbReference>